<dbReference type="Pfam" id="PF07009">
    <property type="entry name" value="NusG_II"/>
    <property type="match status" value="1"/>
</dbReference>
<organism evidence="1">
    <name type="scientific">Fervidobacterium thailandense</name>
    <dbReference type="NCBI Taxonomy" id="1008305"/>
    <lineage>
        <taxon>Bacteria</taxon>
        <taxon>Thermotogati</taxon>
        <taxon>Thermotogota</taxon>
        <taxon>Thermotogae</taxon>
        <taxon>Thermotogales</taxon>
        <taxon>Fervidobacteriaceae</taxon>
        <taxon>Fervidobacterium</taxon>
    </lineage>
</organism>
<accession>A0A7C4VUW7</accession>
<proteinExistence type="predicted"/>
<evidence type="ECO:0000313" key="1">
    <source>
        <dbReference type="EMBL" id="HGU40786.1"/>
    </source>
</evidence>
<dbReference type="Gene3D" id="2.60.320.10">
    <property type="entry name" value="N-utilization substance G protein NusG, insert domain"/>
    <property type="match status" value="1"/>
</dbReference>
<reference evidence="1" key="1">
    <citation type="journal article" date="2020" name="mSystems">
        <title>Genome- and Community-Level Interaction Insights into Carbon Utilization and Element Cycling Functions of Hydrothermarchaeota in Hydrothermal Sediment.</title>
        <authorList>
            <person name="Zhou Z."/>
            <person name="Liu Y."/>
            <person name="Xu W."/>
            <person name="Pan J."/>
            <person name="Luo Z.H."/>
            <person name="Li M."/>
        </authorList>
    </citation>
    <scope>NUCLEOTIDE SEQUENCE [LARGE SCALE GENOMIC DNA]</scope>
    <source>
        <strain evidence="1">SpSt-609</strain>
    </source>
</reference>
<name>A0A7C4VUW7_9BACT</name>
<dbReference type="CDD" id="cd09846">
    <property type="entry name" value="DUF1312"/>
    <property type="match status" value="1"/>
</dbReference>
<gene>
    <name evidence="1" type="ORF">ENT77_06270</name>
</gene>
<dbReference type="AlphaFoldDB" id="A0A7C4VUW7"/>
<dbReference type="InterPro" id="IPR038690">
    <property type="entry name" value="NusG_2_sf"/>
</dbReference>
<protein>
    <submittedName>
        <fullName evidence="1">NusG domain II-containing protein</fullName>
    </submittedName>
</protein>
<sequence length="118" mass="13368">MLLVIIIFSGLLLNIQNNRHTPSSELMVEVRISGKIVERITKNGVYPIFPIFSNTGQRITTLHFEGRYVWVEGSTCPDKICEKTGKVSEGGSIICVPNKMIIEVKGRKDTLRYDVQTW</sequence>
<comment type="caution">
    <text evidence="1">The sequence shown here is derived from an EMBL/GenBank/DDBJ whole genome shotgun (WGS) entry which is preliminary data.</text>
</comment>
<dbReference type="EMBL" id="DSZY01000029">
    <property type="protein sequence ID" value="HGU40786.1"/>
    <property type="molecule type" value="Genomic_DNA"/>
</dbReference>